<evidence type="ECO:0000313" key="8">
    <source>
        <dbReference type="Proteomes" id="UP000887229"/>
    </source>
</evidence>
<evidence type="ECO:0000256" key="1">
    <source>
        <dbReference type="ARBA" id="ARBA00022723"/>
    </source>
</evidence>
<dbReference type="GO" id="GO:0016740">
    <property type="term" value="F:transferase activity"/>
    <property type="evidence" value="ECO:0007669"/>
    <property type="project" value="UniProtKB-KW"/>
</dbReference>
<evidence type="ECO:0000256" key="5">
    <source>
        <dbReference type="PROSITE-ProRule" id="PRU01161"/>
    </source>
</evidence>
<evidence type="ECO:0000256" key="3">
    <source>
        <dbReference type="ARBA" id="ARBA00022833"/>
    </source>
</evidence>
<dbReference type="EMBL" id="MU251300">
    <property type="protein sequence ID" value="KAG9249593.1"/>
    <property type="molecule type" value="Genomic_DNA"/>
</dbReference>
<feature type="short sequence motif" description="GXSXG" evidence="5">
    <location>
        <begin position="522"/>
        <end position="526"/>
    </location>
</feature>
<dbReference type="Pfam" id="PF01734">
    <property type="entry name" value="Patatin"/>
    <property type="match status" value="1"/>
</dbReference>
<evidence type="ECO:0000256" key="2">
    <source>
        <dbReference type="ARBA" id="ARBA00022771"/>
    </source>
</evidence>
<dbReference type="PROSITE" id="PS00518">
    <property type="entry name" value="ZF_RING_1"/>
    <property type="match status" value="1"/>
</dbReference>
<dbReference type="OrthoDB" id="4766886at2759"/>
<protein>
    <submittedName>
        <fullName evidence="7">Acyl transferase/acyl hydrolase/lysophospholipase</fullName>
    </submittedName>
</protein>
<dbReference type="GO" id="GO:0019369">
    <property type="term" value="P:arachidonate metabolic process"/>
    <property type="evidence" value="ECO:0007669"/>
    <property type="project" value="TreeGrafter"/>
</dbReference>
<feature type="active site" description="Nucleophile" evidence="5">
    <location>
        <position position="524"/>
    </location>
</feature>
<keyword evidence="7" id="KW-0808">Transferase</keyword>
<dbReference type="GO" id="GO:0016020">
    <property type="term" value="C:membrane"/>
    <property type="evidence" value="ECO:0007669"/>
    <property type="project" value="TreeGrafter"/>
</dbReference>
<dbReference type="InterPro" id="IPR002641">
    <property type="entry name" value="PNPLA_dom"/>
</dbReference>
<dbReference type="PROSITE" id="PS51635">
    <property type="entry name" value="PNPLA"/>
    <property type="match status" value="1"/>
</dbReference>
<sequence>MSACKHAQWTKLRQESGRVMLAVSDRPQRLLEQVRDPEEPHGIAVLIGNYTKSLFLNNMCPGSRHPSNARHHGEIHLHISHARATQPVLVADGDLPVHNRLPSAPKSYRCHETDEDYLPADVHHAVPAADEVYQRFVFPFVDVACLFVADIGGPDRAIECLASWTARERSSTSPIRPVLIVVVPREHGQRMRVEVARMGQPAGPASLTRHFQSITIVTFSPTQRGMWQRKQLGTLRQKLYQAIRVVHRERRDRSFLFSARHTVAFLQAASRDLGRSPRSPVDLIQMARAANPIASDLATHLVNFFRGRDDDTLESCAIPTAASSLLLDQYPPGMHHFHPQDVFRSLYRDACAQATLELEEIRAAAEMPPLPFDLSRSLERSMTELFPQLQQLDSARDAHRHQLTSVQRHQRLPSSESTCFVCVRRRPQYCLPCRHWVCQTCVCTFARLDAGDPYLFHADECLLCGATAGPCIRVRPATATTRILSIDGGGTRGRAPLEFLSVLQEAIGLPYPVQQNFDVVFGTSSGALIACALCINGWPVDQCIEYFETSSKLAFEESRYSRIVRSLFHAAPFVAPAVELVKSLLVDCKYAADQLEAIQQEAYGARRSIVDSAEASRAGTLVGVTLTSAQDSSTFIVTNYNAENHENQEILVHILSMAVSYFTAHHIQGAGTFQDGGLGYNNPAPIAIKEAAILFPAAPKPSTVVSLGTGSAGSSTTASAGIAAMWEDSFPARLYRAFWKQGNAGTAWKHLVSQEEDKGHGVYFRFDMEYDGIQPALDDVSSMPHVAQMARDSVLGSPQMERLARRVRAELFYFELAATPRLVKGAYHCTGYILCRHRAGTEQFDVFLQQLTGRSAFHCLEGTTPDTSVSAAHRDGGGNFRLAVELRVLKRTTQCRITLQEEEPSSFPCDISGSPFTLDWLMEQQKLGVSFGRADHR</sequence>
<dbReference type="Gene3D" id="3.40.1090.10">
    <property type="entry name" value="Cytosolic phospholipase A2 catalytic domain"/>
    <property type="match status" value="1"/>
</dbReference>
<name>A0A9P7ZCD7_9HYPO</name>
<organism evidence="7 8">
    <name type="scientific">Emericellopsis atlantica</name>
    <dbReference type="NCBI Taxonomy" id="2614577"/>
    <lineage>
        <taxon>Eukaryota</taxon>
        <taxon>Fungi</taxon>
        <taxon>Dikarya</taxon>
        <taxon>Ascomycota</taxon>
        <taxon>Pezizomycotina</taxon>
        <taxon>Sordariomycetes</taxon>
        <taxon>Hypocreomycetidae</taxon>
        <taxon>Hypocreales</taxon>
        <taxon>Bionectriaceae</taxon>
        <taxon>Emericellopsis</taxon>
    </lineage>
</organism>
<dbReference type="PANTHER" id="PTHR24185:SF8">
    <property type="entry name" value="PNPLA DOMAIN-CONTAINING PROTEIN"/>
    <property type="match status" value="1"/>
</dbReference>
<evidence type="ECO:0000313" key="7">
    <source>
        <dbReference type="EMBL" id="KAG9249593.1"/>
    </source>
</evidence>
<dbReference type="InterPro" id="IPR017907">
    <property type="entry name" value="Znf_RING_CS"/>
</dbReference>
<feature type="short sequence motif" description="DGA/G" evidence="5">
    <location>
        <begin position="675"/>
        <end position="677"/>
    </location>
</feature>
<proteinExistence type="predicted"/>
<dbReference type="PANTHER" id="PTHR24185">
    <property type="entry name" value="CALCIUM-INDEPENDENT PHOSPHOLIPASE A2-GAMMA"/>
    <property type="match status" value="1"/>
</dbReference>
<reference evidence="7" key="1">
    <citation type="journal article" date="2021" name="IMA Fungus">
        <title>Genomic characterization of three marine fungi, including Emericellopsis atlantica sp. nov. with signatures of a generalist lifestyle and marine biomass degradation.</title>
        <authorList>
            <person name="Hagestad O.C."/>
            <person name="Hou L."/>
            <person name="Andersen J.H."/>
            <person name="Hansen E.H."/>
            <person name="Altermark B."/>
            <person name="Li C."/>
            <person name="Kuhnert E."/>
            <person name="Cox R.J."/>
            <person name="Crous P.W."/>
            <person name="Spatafora J.W."/>
            <person name="Lail K."/>
            <person name="Amirebrahimi M."/>
            <person name="Lipzen A."/>
            <person name="Pangilinan J."/>
            <person name="Andreopoulos W."/>
            <person name="Hayes R.D."/>
            <person name="Ng V."/>
            <person name="Grigoriev I.V."/>
            <person name="Jackson S.A."/>
            <person name="Sutton T.D.S."/>
            <person name="Dobson A.D.W."/>
            <person name="Rama T."/>
        </authorList>
    </citation>
    <scope>NUCLEOTIDE SEQUENCE</scope>
    <source>
        <strain evidence="7">TS7</strain>
    </source>
</reference>
<keyword evidence="4 5" id="KW-0443">Lipid metabolism</keyword>
<keyword evidence="5" id="KW-0442">Lipid degradation</keyword>
<feature type="active site" description="Proton acceptor" evidence="5">
    <location>
        <position position="675"/>
    </location>
</feature>
<dbReference type="GO" id="GO:0046486">
    <property type="term" value="P:glycerolipid metabolic process"/>
    <property type="evidence" value="ECO:0007669"/>
    <property type="project" value="UniProtKB-ARBA"/>
</dbReference>
<comment type="caution">
    <text evidence="7">The sequence shown here is derived from an EMBL/GenBank/DDBJ whole genome shotgun (WGS) entry which is preliminary data.</text>
</comment>
<keyword evidence="1" id="KW-0479">Metal-binding</keyword>
<dbReference type="AlphaFoldDB" id="A0A9P7ZCD7"/>
<dbReference type="InterPro" id="IPR016035">
    <property type="entry name" value="Acyl_Trfase/lysoPLipase"/>
</dbReference>
<keyword evidence="3" id="KW-0862">Zinc</keyword>
<dbReference type="SUPFAM" id="SSF52151">
    <property type="entry name" value="FabD/lysophospholipase-like"/>
    <property type="match status" value="1"/>
</dbReference>
<dbReference type="CDD" id="cd07199">
    <property type="entry name" value="Pat17_PNPLA8_PNPLA9_like"/>
    <property type="match status" value="1"/>
</dbReference>
<evidence type="ECO:0000256" key="4">
    <source>
        <dbReference type="ARBA" id="ARBA00023098"/>
    </source>
</evidence>
<dbReference type="Proteomes" id="UP000887229">
    <property type="component" value="Unassembled WGS sequence"/>
</dbReference>
<dbReference type="GeneID" id="70297616"/>
<keyword evidence="2" id="KW-0863">Zinc-finger</keyword>
<evidence type="ECO:0000259" key="6">
    <source>
        <dbReference type="PROSITE" id="PS51635"/>
    </source>
</evidence>
<keyword evidence="5 7" id="KW-0378">Hydrolase</keyword>
<gene>
    <name evidence="7" type="ORF">F5Z01DRAFT_732084</name>
</gene>
<dbReference type="RefSeq" id="XP_046113517.1">
    <property type="nucleotide sequence ID" value="XM_046266713.1"/>
</dbReference>
<keyword evidence="8" id="KW-1185">Reference proteome</keyword>
<feature type="short sequence motif" description="GXGXXG" evidence="5">
    <location>
        <begin position="488"/>
        <end position="493"/>
    </location>
</feature>
<dbReference type="GO" id="GO:0047499">
    <property type="term" value="F:calcium-independent phospholipase A2 activity"/>
    <property type="evidence" value="ECO:0007669"/>
    <property type="project" value="TreeGrafter"/>
</dbReference>
<feature type="domain" description="PNPLA" evidence="6">
    <location>
        <begin position="484"/>
        <end position="688"/>
    </location>
</feature>
<dbReference type="GO" id="GO:0016042">
    <property type="term" value="P:lipid catabolic process"/>
    <property type="evidence" value="ECO:0007669"/>
    <property type="project" value="UniProtKB-UniRule"/>
</dbReference>
<dbReference type="GO" id="GO:0008270">
    <property type="term" value="F:zinc ion binding"/>
    <property type="evidence" value="ECO:0007669"/>
    <property type="project" value="UniProtKB-KW"/>
</dbReference>
<accession>A0A9P7ZCD7</accession>